<dbReference type="EMBL" id="JAPFRF010000020">
    <property type="protein sequence ID" value="KAJ7306618.1"/>
    <property type="molecule type" value="Genomic_DNA"/>
</dbReference>
<sequence>MLLVLSWLVGYASVVGLQKDIGGGGGGGRIHWKNWEPWVCMCDLGKQGRIRHFVVHAANLSLKPKTSEFWQEEPCSLRGCAQCLPEECPDGHGQEGASIARRFEAPASLKPHEVEIPLPPHSDFQTYDSLPVVDDVGDGEA</sequence>
<evidence type="ECO:0000256" key="2">
    <source>
        <dbReference type="SAM" id="SignalP"/>
    </source>
</evidence>
<evidence type="ECO:0000256" key="1">
    <source>
        <dbReference type="SAM" id="MobiDB-lite"/>
    </source>
</evidence>
<accession>A0A9Q0XB81</accession>
<name>A0A9Q0XB81_9SAUR</name>
<dbReference type="OrthoDB" id="9944561at2759"/>
<feature type="signal peptide" evidence="2">
    <location>
        <begin position="1"/>
        <end position="16"/>
    </location>
</feature>
<keyword evidence="2" id="KW-0732">Signal</keyword>
<proteinExistence type="predicted"/>
<dbReference type="Proteomes" id="UP001142489">
    <property type="component" value="Unassembled WGS sequence"/>
</dbReference>
<feature type="region of interest" description="Disordered" evidence="1">
    <location>
        <begin position="118"/>
        <end position="141"/>
    </location>
</feature>
<feature type="chain" id="PRO_5040108032" evidence="2">
    <location>
        <begin position="17"/>
        <end position="141"/>
    </location>
</feature>
<protein>
    <submittedName>
        <fullName evidence="3">Uncharacterized protein</fullName>
    </submittedName>
</protein>
<reference evidence="3" key="1">
    <citation type="journal article" date="2023" name="DNA Res.">
        <title>Chromosome-level genome assembly of Phrynocephalus forsythii using third-generation DNA sequencing and Hi-C analysis.</title>
        <authorList>
            <person name="Qi Y."/>
            <person name="Zhao W."/>
            <person name="Zhao Y."/>
            <person name="Niu C."/>
            <person name="Cao S."/>
            <person name="Zhang Y."/>
        </authorList>
    </citation>
    <scope>NUCLEOTIDE SEQUENCE</scope>
    <source>
        <tissue evidence="3">Muscle</tissue>
    </source>
</reference>
<comment type="caution">
    <text evidence="3">The sequence shown here is derived from an EMBL/GenBank/DDBJ whole genome shotgun (WGS) entry which is preliminary data.</text>
</comment>
<dbReference type="AlphaFoldDB" id="A0A9Q0XB81"/>
<gene>
    <name evidence="3" type="ORF">JRQ81_010023</name>
</gene>
<keyword evidence="4" id="KW-1185">Reference proteome</keyword>
<evidence type="ECO:0000313" key="3">
    <source>
        <dbReference type="EMBL" id="KAJ7306618.1"/>
    </source>
</evidence>
<organism evidence="3 4">
    <name type="scientific">Phrynocephalus forsythii</name>
    <dbReference type="NCBI Taxonomy" id="171643"/>
    <lineage>
        <taxon>Eukaryota</taxon>
        <taxon>Metazoa</taxon>
        <taxon>Chordata</taxon>
        <taxon>Craniata</taxon>
        <taxon>Vertebrata</taxon>
        <taxon>Euteleostomi</taxon>
        <taxon>Lepidosauria</taxon>
        <taxon>Squamata</taxon>
        <taxon>Bifurcata</taxon>
        <taxon>Unidentata</taxon>
        <taxon>Episquamata</taxon>
        <taxon>Toxicofera</taxon>
        <taxon>Iguania</taxon>
        <taxon>Acrodonta</taxon>
        <taxon>Agamidae</taxon>
        <taxon>Agaminae</taxon>
        <taxon>Phrynocephalus</taxon>
    </lineage>
</organism>
<evidence type="ECO:0000313" key="4">
    <source>
        <dbReference type="Proteomes" id="UP001142489"/>
    </source>
</evidence>